<dbReference type="EMBL" id="PGOL01005202">
    <property type="protein sequence ID" value="PKI35850.1"/>
    <property type="molecule type" value="Genomic_DNA"/>
</dbReference>
<dbReference type="GO" id="GO:0004497">
    <property type="term" value="F:monooxygenase activity"/>
    <property type="evidence" value="ECO:0007669"/>
    <property type="project" value="UniProtKB-KW"/>
</dbReference>
<dbReference type="PANTHER" id="PTHR24282:SF255">
    <property type="entry name" value="CYTOCHROME P450 72A11-RELATED"/>
    <property type="match status" value="1"/>
</dbReference>
<dbReference type="InterPro" id="IPR036396">
    <property type="entry name" value="Cyt_P450_sf"/>
</dbReference>
<dbReference type="Proteomes" id="UP000233551">
    <property type="component" value="Unassembled WGS sequence"/>
</dbReference>
<proteinExistence type="inferred from homology"/>
<evidence type="ECO:0000256" key="4">
    <source>
        <dbReference type="ARBA" id="ARBA00022617"/>
    </source>
</evidence>
<evidence type="ECO:0000313" key="15">
    <source>
        <dbReference type="Proteomes" id="UP000233551"/>
    </source>
</evidence>
<dbReference type="Gene3D" id="1.10.630.10">
    <property type="entry name" value="Cytochrome P450"/>
    <property type="match status" value="2"/>
</dbReference>
<comment type="caution">
    <text evidence="14">The sequence shown here is derived from an EMBL/GenBank/DDBJ whole genome shotgun (WGS) entry which is preliminary data.</text>
</comment>
<keyword evidence="6 12" id="KW-0479">Metal-binding</keyword>
<organism evidence="14 15">
    <name type="scientific">Punica granatum</name>
    <name type="common">Pomegranate</name>
    <dbReference type="NCBI Taxonomy" id="22663"/>
    <lineage>
        <taxon>Eukaryota</taxon>
        <taxon>Viridiplantae</taxon>
        <taxon>Streptophyta</taxon>
        <taxon>Embryophyta</taxon>
        <taxon>Tracheophyta</taxon>
        <taxon>Spermatophyta</taxon>
        <taxon>Magnoliopsida</taxon>
        <taxon>eudicotyledons</taxon>
        <taxon>Gunneridae</taxon>
        <taxon>Pentapetalae</taxon>
        <taxon>rosids</taxon>
        <taxon>malvids</taxon>
        <taxon>Myrtales</taxon>
        <taxon>Lythraceae</taxon>
        <taxon>Punica</taxon>
    </lineage>
</organism>
<dbReference type="PANTHER" id="PTHR24282">
    <property type="entry name" value="CYTOCHROME P450 FAMILY MEMBER"/>
    <property type="match status" value="1"/>
</dbReference>
<evidence type="ECO:0000313" key="14">
    <source>
        <dbReference type="EMBL" id="PKI35850.1"/>
    </source>
</evidence>
<evidence type="ECO:0000256" key="5">
    <source>
        <dbReference type="ARBA" id="ARBA00022692"/>
    </source>
</evidence>
<comment type="similarity">
    <text evidence="3 12">Belongs to the cytochrome P450 family.</text>
</comment>
<reference evidence="14 15" key="1">
    <citation type="submission" date="2017-11" db="EMBL/GenBank/DDBJ databases">
        <title>De-novo sequencing of pomegranate (Punica granatum L.) genome.</title>
        <authorList>
            <person name="Akparov Z."/>
            <person name="Amiraslanov A."/>
            <person name="Hajiyeva S."/>
            <person name="Abbasov M."/>
            <person name="Kaur K."/>
            <person name="Hamwieh A."/>
            <person name="Solovyev V."/>
            <person name="Salamov A."/>
            <person name="Braich B."/>
            <person name="Kosarev P."/>
            <person name="Mahmoud A."/>
            <person name="Hajiyev E."/>
            <person name="Babayeva S."/>
            <person name="Izzatullayeva V."/>
            <person name="Mammadov A."/>
            <person name="Mammadov A."/>
            <person name="Sharifova S."/>
            <person name="Ojaghi J."/>
            <person name="Eynullazada K."/>
            <person name="Bayramov B."/>
            <person name="Abdulazimova A."/>
            <person name="Shahmuradov I."/>
        </authorList>
    </citation>
    <scope>NUCLEOTIDE SEQUENCE [LARGE SCALE GENOMIC DNA]</scope>
    <source>
        <strain evidence="15">cv. AG2017</strain>
        <tissue evidence="14">Leaf</tissue>
    </source>
</reference>
<dbReference type="GO" id="GO:0020037">
    <property type="term" value="F:heme binding"/>
    <property type="evidence" value="ECO:0007669"/>
    <property type="project" value="InterPro"/>
</dbReference>
<evidence type="ECO:0000256" key="1">
    <source>
        <dbReference type="ARBA" id="ARBA00001971"/>
    </source>
</evidence>
<evidence type="ECO:0000256" key="7">
    <source>
        <dbReference type="ARBA" id="ARBA00022989"/>
    </source>
</evidence>
<dbReference type="AlphaFoldDB" id="A0A2I0HWG0"/>
<dbReference type="GO" id="GO:0016705">
    <property type="term" value="F:oxidoreductase activity, acting on paired donors, with incorporation or reduction of molecular oxygen"/>
    <property type="evidence" value="ECO:0007669"/>
    <property type="project" value="InterPro"/>
</dbReference>
<keyword evidence="11 13" id="KW-0472">Membrane</keyword>
<accession>A0A2I0HWG0</accession>
<dbReference type="STRING" id="22663.A0A2I0HWG0"/>
<evidence type="ECO:0000256" key="9">
    <source>
        <dbReference type="ARBA" id="ARBA00023004"/>
    </source>
</evidence>
<dbReference type="InterPro" id="IPR001128">
    <property type="entry name" value="Cyt_P450"/>
</dbReference>
<dbReference type="SUPFAM" id="SSF48264">
    <property type="entry name" value="Cytochrome P450"/>
    <property type="match status" value="1"/>
</dbReference>
<sequence length="364" mass="40947">MEVALAVWVTIAIILVTCAWKVMVVVWLRPWRLERILRQQGIPGTPYQLGIRDWGETSGIKERLRHRCHTSSTEFSHDIVPSILPFLQRSVQKYGKCFYTWMGPTPVVNVMDGQLLKEIYSRVYDFGKPHPGGGMELLALGLLSSEGEKWSKHRKILNPAFRLERLKPVLAASTASCMEMMSKWEMLLSQEVSCEVDVLPYIDNLTGDILSRAAFGSCYEEGGLDPARGLETIPAGTVMYRKTYRATRLDPYYLPSDVIIFVPVLLVHHDQQIWGEDAQVFNPKRFSEGVSKASTGQSRLPYLPFSAGPRVCIGQNFALIEAKAVLAKILPRFSMELSPSYPHAPSNLVTIRPQFGAPLILQKL</sequence>
<name>A0A2I0HWG0_PUNGR</name>
<feature type="transmembrane region" description="Helical" evidence="13">
    <location>
        <begin position="6"/>
        <end position="28"/>
    </location>
</feature>
<keyword evidence="4 12" id="KW-0349">Heme</keyword>
<comment type="cofactor">
    <cofactor evidence="1">
        <name>heme</name>
        <dbReference type="ChEBI" id="CHEBI:30413"/>
    </cofactor>
</comment>
<evidence type="ECO:0000256" key="8">
    <source>
        <dbReference type="ARBA" id="ARBA00023002"/>
    </source>
</evidence>
<keyword evidence="10 12" id="KW-0503">Monooxygenase</keyword>
<protein>
    <recommendedName>
        <fullName evidence="16">Cytochrome P450 72A15-like</fullName>
    </recommendedName>
</protein>
<evidence type="ECO:0000256" key="6">
    <source>
        <dbReference type="ARBA" id="ARBA00022723"/>
    </source>
</evidence>
<dbReference type="Pfam" id="PF00067">
    <property type="entry name" value="p450"/>
    <property type="match status" value="2"/>
</dbReference>
<evidence type="ECO:0000256" key="13">
    <source>
        <dbReference type="SAM" id="Phobius"/>
    </source>
</evidence>
<keyword evidence="7 13" id="KW-1133">Transmembrane helix</keyword>
<keyword evidence="9 12" id="KW-0408">Iron</keyword>
<dbReference type="GO" id="GO:0016020">
    <property type="term" value="C:membrane"/>
    <property type="evidence" value="ECO:0007669"/>
    <property type="project" value="UniProtKB-SubCell"/>
</dbReference>
<dbReference type="InterPro" id="IPR017972">
    <property type="entry name" value="Cyt_P450_CS"/>
</dbReference>
<evidence type="ECO:0000256" key="2">
    <source>
        <dbReference type="ARBA" id="ARBA00004167"/>
    </source>
</evidence>
<evidence type="ECO:0000256" key="3">
    <source>
        <dbReference type="ARBA" id="ARBA00010617"/>
    </source>
</evidence>
<dbReference type="InterPro" id="IPR050665">
    <property type="entry name" value="Cytochrome_P450_Monooxygen"/>
</dbReference>
<comment type="subcellular location">
    <subcellularLocation>
        <location evidence="2">Membrane</location>
        <topology evidence="2">Single-pass membrane protein</topology>
    </subcellularLocation>
</comment>
<keyword evidence="8 12" id="KW-0560">Oxidoreductase</keyword>
<evidence type="ECO:0000256" key="12">
    <source>
        <dbReference type="RuleBase" id="RU000461"/>
    </source>
</evidence>
<evidence type="ECO:0000256" key="11">
    <source>
        <dbReference type="ARBA" id="ARBA00023136"/>
    </source>
</evidence>
<gene>
    <name evidence="14" type="ORF">CRG98_043759</name>
</gene>
<keyword evidence="15" id="KW-1185">Reference proteome</keyword>
<dbReference type="GO" id="GO:0005506">
    <property type="term" value="F:iron ion binding"/>
    <property type="evidence" value="ECO:0007669"/>
    <property type="project" value="InterPro"/>
</dbReference>
<keyword evidence="5 13" id="KW-0812">Transmembrane</keyword>
<dbReference type="PROSITE" id="PS00086">
    <property type="entry name" value="CYTOCHROME_P450"/>
    <property type="match status" value="1"/>
</dbReference>
<evidence type="ECO:0000256" key="10">
    <source>
        <dbReference type="ARBA" id="ARBA00023033"/>
    </source>
</evidence>
<evidence type="ECO:0008006" key="16">
    <source>
        <dbReference type="Google" id="ProtNLM"/>
    </source>
</evidence>